<name>A0A4Q2JZR9_9ACTN</name>
<accession>A0A4Q2JZR9</accession>
<dbReference type="GO" id="GO:0004048">
    <property type="term" value="F:anthranilate phosphoribosyltransferase activity"/>
    <property type="evidence" value="ECO:0007669"/>
    <property type="project" value="UniProtKB-UniRule"/>
</dbReference>
<feature type="binding site" evidence="9">
    <location>
        <begin position="85"/>
        <end position="86"/>
    </location>
    <ligand>
        <name>5-phospho-alpha-D-ribose 1-diphosphate</name>
        <dbReference type="ChEBI" id="CHEBI:58017"/>
    </ligand>
</feature>
<evidence type="ECO:0000256" key="1">
    <source>
        <dbReference type="ARBA" id="ARBA00004907"/>
    </source>
</evidence>
<evidence type="ECO:0000256" key="4">
    <source>
        <dbReference type="ARBA" id="ARBA00022679"/>
    </source>
</evidence>
<comment type="similarity">
    <text evidence="9">Belongs to the anthranilate phosphoribosyltransferase family.</text>
</comment>
<sequence length="345" mass="36370">MITEAIHKLVDKQDLAYQEAYDTICEIMSGATTPVQTAAFLAALSTKPTKAETIDEIAGCATAMRTFATPVDYPEPTLEIVGTGGDKAHSFNISTTASLIIAAGGVKVAKHGNRAASSSSGAADCLEALGVNIEQSPELCCKLLDDVGICFLFAQKYHAAMKYVGPIRKELGTRTVFNILGPLTNPASPKNMILGVYDGALVEPLARVLVSLGVQRGMVVYGECVLDELSCAGPTKVCEFGGGDFHAPAFRTYELTPEQFGMARCTRDDLRGGSPEENAQITRDILSGAERGCRRDTVVLNAAAGLYIADAVPSLRDGVARASELIDTGAATVKLNAYIQASNAQ</sequence>
<evidence type="ECO:0000259" key="11">
    <source>
        <dbReference type="Pfam" id="PF02885"/>
    </source>
</evidence>
<dbReference type="FunFam" id="3.40.1030.10:FF:000002">
    <property type="entry name" value="Anthranilate phosphoribosyltransferase"/>
    <property type="match status" value="1"/>
</dbReference>
<gene>
    <name evidence="9 12" type="primary">trpD</name>
    <name evidence="12" type="ORF">ET524_08290</name>
</gene>
<protein>
    <recommendedName>
        <fullName evidence="9">Anthranilate phosphoribosyltransferase</fullName>
        <ecNumber evidence="9">2.4.2.18</ecNumber>
    </recommendedName>
</protein>
<feature type="binding site" evidence="9">
    <location>
        <position position="228"/>
    </location>
    <ligand>
        <name>Mg(2+)</name>
        <dbReference type="ChEBI" id="CHEBI:18420"/>
        <label>2</label>
    </ligand>
</feature>
<dbReference type="PANTHER" id="PTHR43285">
    <property type="entry name" value="ANTHRANILATE PHOSPHORIBOSYLTRANSFERASE"/>
    <property type="match status" value="1"/>
</dbReference>
<dbReference type="GO" id="GO:0005829">
    <property type="term" value="C:cytosol"/>
    <property type="evidence" value="ECO:0007669"/>
    <property type="project" value="TreeGrafter"/>
</dbReference>
<keyword evidence="9" id="KW-0460">Magnesium</keyword>
<dbReference type="Proteomes" id="UP000293345">
    <property type="component" value="Unassembled WGS sequence"/>
</dbReference>
<evidence type="ECO:0000256" key="3">
    <source>
        <dbReference type="ARBA" id="ARBA00022676"/>
    </source>
</evidence>
<keyword evidence="13" id="KW-1185">Reference proteome</keyword>
<dbReference type="Pfam" id="PF02885">
    <property type="entry name" value="Glycos_trans_3N"/>
    <property type="match status" value="1"/>
</dbReference>
<comment type="caution">
    <text evidence="12">The sequence shown here is derived from an EMBL/GenBank/DDBJ whole genome shotgun (WGS) entry which is preliminary data.</text>
</comment>
<proteinExistence type="inferred from homology"/>
<dbReference type="InterPro" id="IPR036320">
    <property type="entry name" value="Glycosyl_Trfase_fam3_N_dom_sf"/>
</dbReference>
<dbReference type="InterPro" id="IPR005940">
    <property type="entry name" value="Anthranilate_Pribosyl_Tfrase"/>
</dbReference>
<dbReference type="GO" id="GO:0000287">
    <property type="term" value="F:magnesium ion binding"/>
    <property type="evidence" value="ECO:0007669"/>
    <property type="project" value="UniProtKB-UniRule"/>
</dbReference>
<comment type="pathway">
    <text evidence="1 9">Amino-acid biosynthesis; L-tryptophan biosynthesis; L-tryptophan from chorismate: step 2/5.</text>
</comment>
<feature type="binding site" evidence="9">
    <location>
        <begin position="92"/>
        <end position="95"/>
    </location>
    <ligand>
        <name>5-phospho-alpha-D-ribose 1-diphosphate</name>
        <dbReference type="ChEBI" id="CHEBI:58017"/>
    </ligand>
</feature>
<feature type="binding site" evidence="9">
    <location>
        <position position="94"/>
    </location>
    <ligand>
        <name>Mg(2+)</name>
        <dbReference type="ChEBI" id="CHEBI:18420"/>
        <label>1</label>
    </ligand>
</feature>
<feature type="binding site" evidence="9">
    <location>
        <begin position="110"/>
        <end position="118"/>
    </location>
    <ligand>
        <name>5-phospho-alpha-D-ribose 1-diphosphate</name>
        <dbReference type="ChEBI" id="CHEBI:58017"/>
    </ligand>
</feature>
<dbReference type="EC" id="2.4.2.18" evidence="9"/>
<evidence type="ECO:0000256" key="2">
    <source>
        <dbReference type="ARBA" id="ARBA00022605"/>
    </source>
</evidence>
<keyword evidence="6 9" id="KW-0057">Aromatic amino acid biosynthesis</keyword>
<dbReference type="InterPro" id="IPR035902">
    <property type="entry name" value="Nuc_phospho_transferase"/>
</dbReference>
<dbReference type="Gene3D" id="1.20.970.10">
    <property type="entry name" value="Transferase, Pyrimidine Nucleoside Phosphorylase, Chain C"/>
    <property type="match status" value="1"/>
</dbReference>
<feature type="binding site" evidence="9">
    <location>
        <position position="113"/>
    </location>
    <ligand>
        <name>anthranilate</name>
        <dbReference type="ChEBI" id="CHEBI:16567"/>
        <label>1</label>
    </ligand>
</feature>
<evidence type="ECO:0000256" key="9">
    <source>
        <dbReference type="HAMAP-Rule" id="MF_00211"/>
    </source>
</evidence>
<comment type="cofactor">
    <cofactor evidence="9">
        <name>Mg(2+)</name>
        <dbReference type="ChEBI" id="CHEBI:18420"/>
    </cofactor>
    <text evidence="9">Binds 2 magnesium ions per monomer.</text>
</comment>
<dbReference type="Pfam" id="PF00591">
    <property type="entry name" value="Glycos_transf_3"/>
    <property type="match status" value="1"/>
</dbReference>
<dbReference type="InterPro" id="IPR000312">
    <property type="entry name" value="Glycosyl_Trfase_fam3"/>
</dbReference>
<feature type="domain" description="Glycosyl transferase family 3" evidence="10">
    <location>
        <begin position="76"/>
        <end position="331"/>
    </location>
</feature>
<evidence type="ECO:0000256" key="6">
    <source>
        <dbReference type="ARBA" id="ARBA00023141"/>
    </source>
</evidence>
<feature type="binding site" evidence="9">
    <location>
        <position position="90"/>
    </location>
    <ligand>
        <name>5-phospho-alpha-D-ribose 1-diphosphate</name>
        <dbReference type="ChEBI" id="CHEBI:58017"/>
    </ligand>
</feature>
<keyword evidence="3 9" id="KW-0328">Glycosyltransferase</keyword>
<organism evidence="12 13">
    <name type="scientific">Senegalimassilia faecalis</name>
    <dbReference type="NCBI Taxonomy" id="2509433"/>
    <lineage>
        <taxon>Bacteria</taxon>
        <taxon>Bacillati</taxon>
        <taxon>Actinomycetota</taxon>
        <taxon>Coriobacteriia</taxon>
        <taxon>Coriobacteriales</taxon>
        <taxon>Coriobacteriaceae</taxon>
        <taxon>Senegalimassilia</taxon>
    </lineage>
</organism>
<evidence type="ECO:0000313" key="12">
    <source>
        <dbReference type="EMBL" id="RXZ54476.1"/>
    </source>
</evidence>
<dbReference type="PANTHER" id="PTHR43285:SF2">
    <property type="entry name" value="ANTHRANILATE PHOSPHORIBOSYLTRANSFERASE"/>
    <property type="match status" value="1"/>
</dbReference>
<dbReference type="InterPro" id="IPR017459">
    <property type="entry name" value="Glycosyl_Trfase_fam3_N_dom"/>
</dbReference>
<evidence type="ECO:0000259" key="10">
    <source>
        <dbReference type="Pfam" id="PF00591"/>
    </source>
</evidence>
<comment type="catalytic activity">
    <reaction evidence="7 9">
        <text>N-(5-phospho-beta-D-ribosyl)anthranilate + diphosphate = 5-phospho-alpha-D-ribose 1-diphosphate + anthranilate</text>
        <dbReference type="Rhea" id="RHEA:11768"/>
        <dbReference type="ChEBI" id="CHEBI:16567"/>
        <dbReference type="ChEBI" id="CHEBI:18277"/>
        <dbReference type="ChEBI" id="CHEBI:33019"/>
        <dbReference type="ChEBI" id="CHEBI:58017"/>
        <dbReference type="EC" id="2.4.2.18"/>
    </reaction>
</comment>
<dbReference type="EMBL" id="SDPW01000001">
    <property type="protein sequence ID" value="RXZ54476.1"/>
    <property type="molecule type" value="Genomic_DNA"/>
</dbReference>
<keyword evidence="4 9" id="KW-0808">Transferase</keyword>
<dbReference type="GO" id="GO:0000162">
    <property type="term" value="P:L-tryptophan biosynthetic process"/>
    <property type="evidence" value="ECO:0007669"/>
    <property type="project" value="UniProtKB-UniRule"/>
</dbReference>
<feature type="domain" description="Glycosyl transferase family 3 N-terminal" evidence="11">
    <location>
        <begin position="4"/>
        <end position="68"/>
    </location>
</feature>
<dbReference type="HAMAP" id="MF_00211">
    <property type="entry name" value="TrpD"/>
    <property type="match status" value="1"/>
</dbReference>
<dbReference type="AlphaFoldDB" id="A0A4Q2JZR9"/>
<comment type="similarity">
    <text evidence="8">In the C-terminal section; belongs to the anthranilate phosphoribosyltransferase family.</text>
</comment>
<keyword evidence="2 9" id="KW-0028">Amino-acid biosynthesis</keyword>
<feature type="binding site" evidence="9">
    <location>
        <position position="228"/>
    </location>
    <ligand>
        <name>Mg(2+)</name>
        <dbReference type="ChEBI" id="CHEBI:18420"/>
        <label>1</label>
    </ligand>
</feature>
<dbReference type="UniPathway" id="UPA00035">
    <property type="reaction ID" value="UER00041"/>
</dbReference>
<feature type="binding site" evidence="9">
    <location>
        <position position="227"/>
    </location>
    <ligand>
        <name>Mg(2+)</name>
        <dbReference type="ChEBI" id="CHEBI:18420"/>
        <label>2</label>
    </ligand>
</feature>
<evidence type="ECO:0000256" key="5">
    <source>
        <dbReference type="ARBA" id="ARBA00022822"/>
    </source>
</evidence>
<feature type="binding site" evidence="9">
    <location>
        <position position="82"/>
    </location>
    <ligand>
        <name>anthranilate</name>
        <dbReference type="ChEBI" id="CHEBI:16567"/>
        <label>1</label>
    </ligand>
</feature>
<keyword evidence="9" id="KW-0479">Metal-binding</keyword>
<dbReference type="Gene3D" id="3.40.1030.10">
    <property type="entry name" value="Nucleoside phosphorylase/phosphoribosyltransferase catalytic domain"/>
    <property type="match status" value="1"/>
</dbReference>
<dbReference type="OrthoDB" id="9806430at2"/>
<evidence type="ECO:0000256" key="8">
    <source>
        <dbReference type="ARBA" id="ARBA00061188"/>
    </source>
</evidence>
<reference evidence="12 13" key="1">
    <citation type="submission" date="2019-01" db="EMBL/GenBank/DDBJ databases">
        <title>Senegalimassilia sp. nov. KGMB04484 isolated human feces.</title>
        <authorList>
            <person name="Han K.-I."/>
            <person name="Kim J.-S."/>
            <person name="Lee K.C."/>
            <person name="Suh M.K."/>
            <person name="Eom M.K."/>
            <person name="Lee J.H."/>
            <person name="Park S.-H."/>
            <person name="Kang S.W."/>
            <person name="Park J.-E."/>
            <person name="Oh B.S."/>
            <person name="Yu S.Y."/>
            <person name="Choi S.-H."/>
            <person name="Lee D.H."/>
            <person name="Yoon H."/>
            <person name="Kim B.-Y."/>
            <person name="Lee J.H."/>
            <person name="Lee J.-S."/>
        </authorList>
    </citation>
    <scope>NUCLEOTIDE SEQUENCE [LARGE SCALE GENOMIC DNA]</scope>
    <source>
        <strain evidence="12 13">KGMB04484</strain>
    </source>
</reference>
<dbReference type="NCBIfam" id="TIGR01245">
    <property type="entry name" value="trpD"/>
    <property type="match status" value="1"/>
</dbReference>
<dbReference type="SUPFAM" id="SSF47648">
    <property type="entry name" value="Nucleoside phosphorylase/phosphoribosyltransferase N-terminal domain"/>
    <property type="match status" value="1"/>
</dbReference>
<comment type="subunit">
    <text evidence="9">Homodimer.</text>
</comment>
<keyword evidence="5 9" id="KW-0822">Tryptophan biosynthesis</keyword>
<comment type="function">
    <text evidence="9">Catalyzes the transfer of the phosphoribosyl group of 5-phosphorylribose-1-pyrophosphate (PRPP) to anthranilate to yield N-(5'-phosphoribosyl)-anthranilate (PRA).</text>
</comment>
<feature type="binding site" evidence="9">
    <location>
        <position position="122"/>
    </location>
    <ligand>
        <name>5-phospho-alpha-D-ribose 1-diphosphate</name>
        <dbReference type="ChEBI" id="CHEBI:58017"/>
    </ligand>
</feature>
<feature type="binding site" evidence="9">
    <location>
        <position position="168"/>
    </location>
    <ligand>
        <name>anthranilate</name>
        <dbReference type="ChEBI" id="CHEBI:16567"/>
        <label>2</label>
    </ligand>
</feature>
<feature type="binding site" evidence="9">
    <location>
        <position position="82"/>
    </location>
    <ligand>
        <name>5-phospho-alpha-D-ribose 1-diphosphate</name>
        <dbReference type="ChEBI" id="CHEBI:58017"/>
    </ligand>
</feature>
<evidence type="ECO:0000256" key="7">
    <source>
        <dbReference type="ARBA" id="ARBA00052328"/>
    </source>
</evidence>
<dbReference type="RefSeq" id="WP_129424883.1">
    <property type="nucleotide sequence ID" value="NZ_SDPW01000001.1"/>
</dbReference>
<comment type="caution">
    <text evidence="9">Lacks conserved residue(s) required for the propagation of feature annotation.</text>
</comment>
<evidence type="ECO:0000313" key="13">
    <source>
        <dbReference type="Proteomes" id="UP000293345"/>
    </source>
</evidence>
<dbReference type="SUPFAM" id="SSF52418">
    <property type="entry name" value="Nucleoside phosphorylase/phosphoribosyltransferase catalytic domain"/>
    <property type="match status" value="1"/>
</dbReference>